<reference evidence="2 3" key="1">
    <citation type="submission" date="2021-12" db="EMBL/GenBank/DDBJ databases">
        <title>High titer production of polyol ester of fatty acids by Rhodotorula paludigena BS15 towards product separation-free biomass refinery.</title>
        <authorList>
            <person name="Mano J."/>
            <person name="Ono H."/>
            <person name="Tanaka T."/>
            <person name="Naito K."/>
            <person name="Sushida H."/>
            <person name="Ike M."/>
            <person name="Tokuyasu K."/>
            <person name="Kitaoka M."/>
        </authorList>
    </citation>
    <scope>NUCLEOTIDE SEQUENCE [LARGE SCALE GENOMIC DNA]</scope>
    <source>
        <strain evidence="2 3">BS15</strain>
    </source>
</reference>
<dbReference type="EMBL" id="BQKY01000002">
    <property type="protein sequence ID" value="GJN87658.1"/>
    <property type="molecule type" value="Genomic_DNA"/>
</dbReference>
<gene>
    <name evidence="2" type="ORF">Rhopal_000613-T1</name>
</gene>
<dbReference type="InterPro" id="IPR037045">
    <property type="entry name" value="S8pro/Inhibitor_I9_sf"/>
</dbReference>
<comment type="caution">
    <text evidence="2">The sequence shown here is derived from an EMBL/GenBank/DDBJ whole genome shotgun (WGS) entry which is preliminary data.</text>
</comment>
<dbReference type="SUPFAM" id="SSF54897">
    <property type="entry name" value="Protease propeptides/inhibitors"/>
    <property type="match status" value="1"/>
</dbReference>
<dbReference type="AlphaFoldDB" id="A0AAV5GC58"/>
<sequence>MRVLAVLALLCSLFATLALADPLLQRDSKDASNRVGIAFGKPGLPLVRGDADSRQAAKADLEGDTANYLITLDRSISNVTKDKILDVLLRLNAVVKQEYNYRVYKGILFTIPAAKDKGLSSWQSSLSKLAGVKYVEKDDVVTTQAKGDKD</sequence>
<proteinExistence type="predicted"/>
<name>A0AAV5GC58_9BASI</name>
<accession>A0AAV5GC58</accession>
<dbReference type="Proteomes" id="UP001342314">
    <property type="component" value="Unassembled WGS sequence"/>
</dbReference>
<dbReference type="Gene3D" id="3.30.70.80">
    <property type="entry name" value="Peptidase S8 propeptide/proteinase inhibitor I9"/>
    <property type="match status" value="1"/>
</dbReference>
<keyword evidence="3" id="KW-1185">Reference proteome</keyword>
<protein>
    <submittedName>
        <fullName evidence="2">Uncharacterized protein</fullName>
    </submittedName>
</protein>
<keyword evidence="1" id="KW-0732">Signal</keyword>
<feature type="signal peptide" evidence="1">
    <location>
        <begin position="1"/>
        <end position="20"/>
    </location>
</feature>
<evidence type="ECO:0000313" key="2">
    <source>
        <dbReference type="EMBL" id="GJN87658.1"/>
    </source>
</evidence>
<feature type="chain" id="PRO_5043585237" evidence="1">
    <location>
        <begin position="21"/>
        <end position="150"/>
    </location>
</feature>
<organism evidence="2 3">
    <name type="scientific">Rhodotorula paludigena</name>
    <dbReference type="NCBI Taxonomy" id="86838"/>
    <lineage>
        <taxon>Eukaryota</taxon>
        <taxon>Fungi</taxon>
        <taxon>Dikarya</taxon>
        <taxon>Basidiomycota</taxon>
        <taxon>Pucciniomycotina</taxon>
        <taxon>Microbotryomycetes</taxon>
        <taxon>Sporidiobolales</taxon>
        <taxon>Sporidiobolaceae</taxon>
        <taxon>Rhodotorula</taxon>
    </lineage>
</organism>
<evidence type="ECO:0000313" key="3">
    <source>
        <dbReference type="Proteomes" id="UP001342314"/>
    </source>
</evidence>
<evidence type="ECO:0000256" key="1">
    <source>
        <dbReference type="SAM" id="SignalP"/>
    </source>
</evidence>